<dbReference type="Pfam" id="PF00975">
    <property type="entry name" value="Thioesterase"/>
    <property type="match status" value="1"/>
</dbReference>
<dbReference type="InterPro" id="IPR025110">
    <property type="entry name" value="AMP-bd_C"/>
</dbReference>
<dbReference type="GO" id="GO:0043041">
    <property type="term" value="P:amino acid activation for nonribosomal peptide biosynthetic process"/>
    <property type="evidence" value="ECO:0007669"/>
    <property type="project" value="TreeGrafter"/>
</dbReference>
<dbReference type="InterPro" id="IPR020845">
    <property type="entry name" value="AMP-binding_CS"/>
</dbReference>
<dbReference type="InterPro" id="IPR000873">
    <property type="entry name" value="AMP-dep_synth/lig_dom"/>
</dbReference>
<reference evidence="12" key="2">
    <citation type="submission" date="2020-09" db="EMBL/GenBank/DDBJ databases">
        <authorList>
            <person name="Sun Q."/>
            <person name="Ohkuma M."/>
        </authorList>
    </citation>
    <scope>NUCLEOTIDE SEQUENCE</scope>
    <source>
        <strain evidence="12">JCM 4784</strain>
    </source>
</reference>
<dbReference type="GO" id="GO:0044550">
    <property type="term" value="P:secondary metabolite biosynthetic process"/>
    <property type="evidence" value="ECO:0007669"/>
    <property type="project" value="TreeGrafter"/>
</dbReference>
<dbReference type="InterPro" id="IPR010071">
    <property type="entry name" value="AA_adenyl_dom"/>
</dbReference>
<evidence type="ECO:0000256" key="2">
    <source>
        <dbReference type="ARBA" id="ARBA00004924"/>
    </source>
</evidence>
<dbReference type="PROSITE" id="PS00455">
    <property type="entry name" value="AMP_BINDING"/>
    <property type="match status" value="1"/>
</dbReference>
<evidence type="ECO:0000256" key="4">
    <source>
        <dbReference type="ARBA" id="ARBA00022553"/>
    </source>
</evidence>
<dbReference type="PANTHER" id="PTHR45527:SF10">
    <property type="entry name" value="PYOCHELIN SYNTHASE PCHF"/>
    <property type="match status" value="1"/>
</dbReference>
<feature type="domain" description="Carrier" evidence="8">
    <location>
        <begin position="951"/>
        <end position="1008"/>
    </location>
</feature>
<dbReference type="Pfam" id="PF00668">
    <property type="entry name" value="Condensation"/>
    <property type="match status" value="1"/>
</dbReference>
<keyword evidence="13" id="KW-1185">Reference proteome</keyword>
<feature type="domain" description="AMP-dependent synthetase/ligase" evidence="7">
    <location>
        <begin position="450"/>
        <end position="791"/>
    </location>
</feature>
<protein>
    <submittedName>
        <fullName evidence="12">Uncharacterized protein</fullName>
    </submittedName>
</protein>
<dbReference type="Pfam" id="PF00501">
    <property type="entry name" value="AMP-binding"/>
    <property type="match status" value="1"/>
</dbReference>
<evidence type="ECO:0000256" key="6">
    <source>
        <dbReference type="SAM" id="MobiDB-lite"/>
    </source>
</evidence>
<dbReference type="InterPro" id="IPR001242">
    <property type="entry name" value="Condensation_dom"/>
</dbReference>
<dbReference type="GO" id="GO:0016874">
    <property type="term" value="F:ligase activity"/>
    <property type="evidence" value="ECO:0007669"/>
    <property type="project" value="UniProtKB-KW"/>
</dbReference>
<accession>A0A919DD62</accession>
<keyword evidence="5" id="KW-0436">Ligase</keyword>
<dbReference type="PANTHER" id="PTHR45527">
    <property type="entry name" value="NONRIBOSOMAL PEPTIDE SYNTHETASE"/>
    <property type="match status" value="1"/>
</dbReference>
<organism evidence="12 13">
    <name type="scientific">Streptomyces longispororuber</name>
    <dbReference type="NCBI Taxonomy" id="68230"/>
    <lineage>
        <taxon>Bacteria</taxon>
        <taxon>Bacillati</taxon>
        <taxon>Actinomycetota</taxon>
        <taxon>Actinomycetes</taxon>
        <taxon>Kitasatosporales</taxon>
        <taxon>Streptomycetaceae</taxon>
        <taxon>Streptomyces</taxon>
    </lineage>
</organism>
<evidence type="ECO:0000256" key="5">
    <source>
        <dbReference type="ARBA" id="ARBA00022598"/>
    </source>
</evidence>
<dbReference type="GO" id="GO:0031177">
    <property type="term" value="F:phosphopantetheine binding"/>
    <property type="evidence" value="ECO:0007669"/>
    <property type="project" value="TreeGrafter"/>
</dbReference>
<dbReference type="Pfam" id="PF13193">
    <property type="entry name" value="AMP-binding_C"/>
    <property type="match status" value="1"/>
</dbReference>
<evidence type="ECO:0000259" key="7">
    <source>
        <dbReference type="Pfam" id="PF00501"/>
    </source>
</evidence>
<evidence type="ECO:0000256" key="3">
    <source>
        <dbReference type="ARBA" id="ARBA00022450"/>
    </source>
</evidence>
<dbReference type="GO" id="GO:0008610">
    <property type="term" value="P:lipid biosynthetic process"/>
    <property type="evidence" value="ECO:0007669"/>
    <property type="project" value="UniProtKB-ARBA"/>
</dbReference>
<dbReference type="RefSeq" id="WP_190134085.1">
    <property type="nucleotide sequence ID" value="NZ_BNBT01000004.1"/>
</dbReference>
<feature type="domain" description="Thioesterase" evidence="10">
    <location>
        <begin position="1038"/>
        <end position="1256"/>
    </location>
</feature>
<keyword evidence="4" id="KW-0597">Phosphoprotein</keyword>
<name>A0A919DD62_9ACTN</name>
<dbReference type="SUPFAM" id="SSF52777">
    <property type="entry name" value="CoA-dependent acyltransferases"/>
    <property type="match status" value="1"/>
</dbReference>
<dbReference type="InterPro" id="IPR009081">
    <property type="entry name" value="PP-bd_ACP"/>
</dbReference>
<comment type="cofactor">
    <cofactor evidence="1">
        <name>pantetheine 4'-phosphate</name>
        <dbReference type="ChEBI" id="CHEBI:47942"/>
    </cofactor>
</comment>
<reference evidence="12" key="1">
    <citation type="journal article" date="2014" name="Int. J. Syst. Evol. Microbiol.">
        <title>Complete genome sequence of Corynebacterium casei LMG S-19264T (=DSM 44701T), isolated from a smear-ripened cheese.</title>
        <authorList>
            <consortium name="US DOE Joint Genome Institute (JGI-PGF)"/>
            <person name="Walter F."/>
            <person name="Albersmeier A."/>
            <person name="Kalinowski J."/>
            <person name="Ruckert C."/>
        </authorList>
    </citation>
    <scope>NUCLEOTIDE SEQUENCE</scope>
    <source>
        <strain evidence="12">JCM 4784</strain>
    </source>
</reference>
<dbReference type="SUPFAM" id="SSF56801">
    <property type="entry name" value="Acetyl-CoA synthetase-like"/>
    <property type="match status" value="1"/>
</dbReference>
<dbReference type="InterPro" id="IPR036736">
    <property type="entry name" value="ACP-like_sf"/>
</dbReference>
<feature type="region of interest" description="Disordered" evidence="6">
    <location>
        <begin position="156"/>
        <end position="176"/>
    </location>
</feature>
<dbReference type="Gene3D" id="3.30.559.30">
    <property type="entry name" value="Nonribosomal peptide synthetase, condensation domain"/>
    <property type="match status" value="1"/>
</dbReference>
<dbReference type="Gene3D" id="1.10.1200.10">
    <property type="entry name" value="ACP-like"/>
    <property type="match status" value="1"/>
</dbReference>
<proteinExistence type="predicted"/>
<comment type="pathway">
    <text evidence="2">Siderophore biosynthesis.</text>
</comment>
<feature type="region of interest" description="Disordered" evidence="6">
    <location>
        <begin position="421"/>
        <end position="445"/>
    </location>
</feature>
<dbReference type="InterPro" id="IPR045851">
    <property type="entry name" value="AMP-bd_C_sf"/>
</dbReference>
<evidence type="ECO:0000313" key="12">
    <source>
        <dbReference type="EMBL" id="GHE38003.1"/>
    </source>
</evidence>
<evidence type="ECO:0000259" key="11">
    <source>
        <dbReference type="Pfam" id="PF13193"/>
    </source>
</evidence>
<gene>
    <name evidence="12" type="ORF">GCM10018785_04500</name>
</gene>
<dbReference type="GO" id="GO:0005737">
    <property type="term" value="C:cytoplasm"/>
    <property type="evidence" value="ECO:0007669"/>
    <property type="project" value="TreeGrafter"/>
</dbReference>
<feature type="compositionally biased region" description="Low complexity" evidence="6">
    <location>
        <begin position="421"/>
        <end position="432"/>
    </location>
</feature>
<dbReference type="InterPro" id="IPR042099">
    <property type="entry name" value="ANL_N_sf"/>
</dbReference>
<keyword evidence="3" id="KW-0596">Phosphopantetheine</keyword>
<dbReference type="Gene3D" id="3.40.50.12780">
    <property type="entry name" value="N-terminal domain of ligase-like"/>
    <property type="match status" value="1"/>
</dbReference>
<dbReference type="Pfam" id="PF00550">
    <property type="entry name" value="PP-binding"/>
    <property type="match status" value="1"/>
</dbReference>
<evidence type="ECO:0000259" key="10">
    <source>
        <dbReference type="Pfam" id="PF00975"/>
    </source>
</evidence>
<evidence type="ECO:0000259" key="8">
    <source>
        <dbReference type="Pfam" id="PF00550"/>
    </source>
</evidence>
<dbReference type="NCBIfam" id="TIGR01733">
    <property type="entry name" value="AA-adenyl-dom"/>
    <property type="match status" value="1"/>
</dbReference>
<dbReference type="EMBL" id="BNBT01000004">
    <property type="protein sequence ID" value="GHE38003.1"/>
    <property type="molecule type" value="Genomic_DNA"/>
</dbReference>
<sequence>MPEATLAPYPLGPIQQAYLVGDQDGLDLRGPARYYLACDLDTDRVDGVRGRLDRLVRDNPVLRLRVGDDLAPTPVADDAVVPVRLLEATEETFAAVDGGVRDRYRSDRFAFDAWPQVEVTVVRTPRRARLHVAYALWLMDAASLADFLQALAGGGAPGPRPAPAGVSAPGTTGRRARDERYWSRVAPHLPEAAEVPLRPDWRQSGRAVGHRMLHIDGASAAALADRARRHGLTLPMVFLTVYGALLGAVGGDAPHTVTLVRSRREDVGAGRELGNYGTTVPLAVPARAGRAFVELARDVQGRFLEQSLHASLSGLDITRLAGPGAPRSGLRHPFAFTAVELDSRGEAAAGLRRVWDSVHLRVPQVLLDHQVGVDTDGSVRLGFDWRTDAFDEGFVEDLIDAYAGTVERLAADGASWVRPAEPAGPVPAATAPPARPSGPGAGTLGQRFLAAAGRTPDAPAVRDDAGVLTYAGLADAAADVAERLVDAGAGVGDLVAVHLPRGRGLVVAVLGALLAGCVFVPLDHGLPPGRLDRIARRAGLRHVVTGEGEDAAAWRGRGVCPVAPGPVARRRRPLPDRGFPETAYVIHTSGSTGEPKGVVVRHSAVLATLDAVNDLIGLTPADSVLAVSSIGFDLSVYDLFGPLLVGAAVVLLTQDNARTPAAWSRAVKDHGVTVWNSTPALASLLQEEGGRLPSLRVFLLSGDWIPLALPEALGAVSADADVISLGGATEGAIWSIHHRVTAADASGRSIPYGKPLAGQDVLVLDARGRVCPDWHIGELHLAGAGVADGYLNDPDRTAEAFALHPEHGWVYRTGDRGRRGPDGVVEFLGRADSQVKVSGHRVELGEIEARLDALDVVRSSAARVTADGGGIVAYAVLSPGAPDAWRERCLAALRDELPSYMVPSALVALDEIPLTANGKVDRRVLAAVPAARAAQAPPEPGGGLHLREAASCWAEVLGRPPGPEGFFASGGSSVDAIRLLSLLHSRYGYEIPFGRFLARPTLAGLAALCGTARGGGGAAGPAVWCFAPRAVARPRGRVVLFPPVGGGVACYAELIRSLPGDVDVRVLGFDRPLDPEPGGAASLAGAADACLRHLPAEVADAAVPCVFAGWSFAGALAAAAARAAPYRVALVVAVDTPESAAARRGDASDAALLAEFEGDVRQAGGVAVPAVEVRRDPALRRRFAVYRQNTLLLRAWRPRPVPVPVVACHAAHRPAEPRPDAGRRWSPEVRDVALTGGHFDALAAANVPRVRDAIERGFR</sequence>
<dbReference type="Gene3D" id="3.30.559.10">
    <property type="entry name" value="Chloramphenicol acetyltransferase-like domain"/>
    <property type="match status" value="1"/>
</dbReference>
<dbReference type="Gene3D" id="3.30.300.30">
    <property type="match status" value="1"/>
</dbReference>
<comment type="caution">
    <text evidence="12">The sequence shown here is derived from an EMBL/GenBank/DDBJ whole genome shotgun (WGS) entry which is preliminary data.</text>
</comment>
<dbReference type="SUPFAM" id="SSF53474">
    <property type="entry name" value="alpha/beta-Hydrolases"/>
    <property type="match status" value="1"/>
</dbReference>
<dbReference type="Gene3D" id="3.40.50.1820">
    <property type="entry name" value="alpha/beta hydrolase"/>
    <property type="match status" value="1"/>
</dbReference>
<dbReference type="InterPro" id="IPR006162">
    <property type="entry name" value="Ppantetheine_attach_site"/>
</dbReference>
<dbReference type="InterPro" id="IPR023213">
    <property type="entry name" value="CAT-like_dom_sf"/>
</dbReference>
<dbReference type="AlphaFoldDB" id="A0A919DD62"/>
<dbReference type="InterPro" id="IPR001031">
    <property type="entry name" value="Thioesterase"/>
</dbReference>
<dbReference type="Proteomes" id="UP000608024">
    <property type="component" value="Unassembled WGS sequence"/>
</dbReference>
<dbReference type="InterPro" id="IPR029058">
    <property type="entry name" value="AB_hydrolase_fold"/>
</dbReference>
<dbReference type="PROSITE" id="PS00012">
    <property type="entry name" value="PHOSPHOPANTETHEINE"/>
    <property type="match status" value="1"/>
</dbReference>
<feature type="domain" description="Condensation" evidence="9">
    <location>
        <begin position="175"/>
        <end position="415"/>
    </location>
</feature>
<evidence type="ECO:0000256" key="1">
    <source>
        <dbReference type="ARBA" id="ARBA00001957"/>
    </source>
</evidence>
<evidence type="ECO:0000259" key="9">
    <source>
        <dbReference type="Pfam" id="PF00668"/>
    </source>
</evidence>
<feature type="domain" description="AMP-binding enzyme C-terminal" evidence="11">
    <location>
        <begin position="847"/>
        <end position="919"/>
    </location>
</feature>
<evidence type="ECO:0000313" key="13">
    <source>
        <dbReference type="Proteomes" id="UP000608024"/>
    </source>
</evidence>